<comment type="caution">
    <text evidence="1">The sequence shown here is derived from an EMBL/GenBank/DDBJ whole genome shotgun (WGS) entry which is preliminary data.</text>
</comment>
<dbReference type="Proteomes" id="UP000830395">
    <property type="component" value="Chromosome 1"/>
</dbReference>
<keyword evidence="2" id="KW-1185">Reference proteome</keyword>
<protein>
    <submittedName>
        <fullName evidence="1">Uncharacterized protein</fullName>
    </submittedName>
</protein>
<sequence length="102" mass="11389">MAGKVPALPESFAPSPDSVFSDQFGFYSLDSNVPGLSKVILDNLNMKDYSEYRAALEGRGKVGFRSHKEMFQKMEETFKFCSCCSKLPANLPDPSVLRRCVK</sequence>
<evidence type="ECO:0000313" key="1">
    <source>
        <dbReference type="EMBL" id="MCJ8729067.1"/>
    </source>
</evidence>
<proteinExistence type="predicted"/>
<organism evidence="1 2">
    <name type="scientific">Pangasius djambal</name>
    <dbReference type="NCBI Taxonomy" id="1691987"/>
    <lineage>
        <taxon>Eukaryota</taxon>
        <taxon>Metazoa</taxon>
        <taxon>Chordata</taxon>
        <taxon>Craniata</taxon>
        <taxon>Vertebrata</taxon>
        <taxon>Euteleostomi</taxon>
        <taxon>Actinopterygii</taxon>
        <taxon>Neopterygii</taxon>
        <taxon>Teleostei</taxon>
        <taxon>Ostariophysi</taxon>
        <taxon>Siluriformes</taxon>
        <taxon>Pangasiidae</taxon>
        <taxon>Pangasius</taxon>
    </lineage>
</organism>
<gene>
    <name evidence="1" type="ORF">PDJAM_G00012120</name>
</gene>
<dbReference type="EMBL" id="CM040975">
    <property type="protein sequence ID" value="MCJ8729067.1"/>
    <property type="molecule type" value="Genomic_DNA"/>
</dbReference>
<reference evidence="1" key="1">
    <citation type="submission" date="2020-02" db="EMBL/GenBank/DDBJ databases">
        <title>Genome sequencing of the panga catfish, Pangasius djambal.</title>
        <authorList>
            <person name="Wen M."/>
            <person name="Zahm M."/>
            <person name="Roques C."/>
            <person name="Cabau C."/>
            <person name="Klopp C."/>
            <person name="Donnadieu C."/>
            <person name="Jouanno E."/>
            <person name="Avarre J.-C."/>
            <person name="Campet M."/>
            <person name="Ha T."/>
            <person name="Dugue R."/>
            <person name="Lampietro C."/>
            <person name="Louis A."/>
            <person name="Herpin A."/>
            <person name="Echchiki A."/>
            <person name="Berthelot C."/>
            <person name="Parey E."/>
            <person name="Roest-Crollius H."/>
            <person name="Braasch I."/>
            <person name="Postlethwait J.H."/>
            <person name="Bobe J."/>
            <person name="Montfort J."/>
            <person name="Bouchez O."/>
            <person name="Begum T."/>
            <person name="Schartl M."/>
            <person name="Gustiano R."/>
            <person name="Guiguen Y."/>
        </authorList>
    </citation>
    <scope>NUCLEOTIDE SEQUENCE</scope>
    <source>
        <strain evidence="1">Pdj_M5554</strain>
    </source>
</reference>
<name>A0ACC5Y139_9TELE</name>
<accession>A0ACC5Y139</accession>
<evidence type="ECO:0000313" key="2">
    <source>
        <dbReference type="Proteomes" id="UP000830395"/>
    </source>
</evidence>